<evidence type="ECO:0000313" key="1">
    <source>
        <dbReference type="EMBL" id="GLK98784.1"/>
    </source>
</evidence>
<organism evidence="1 2">
    <name type="scientific">Dactylosporangium matsuzakiense</name>
    <dbReference type="NCBI Taxonomy" id="53360"/>
    <lineage>
        <taxon>Bacteria</taxon>
        <taxon>Bacillati</taxon>
        <taxon>Actinomycetota</taxon>
        <taxon>Actinomycetes</taxon>
        <taxon>Micromonosporales</taxon>
        <taxon>Micromonosporaceae</taxon>
        <taxon>Dactylosporangium</taxon>
    </lineage>
</organism>
<dbReference type="Proteomes" id="UP001143480">
    <property type="component" value="Unassembled WGS sequence"/>
</dbReference>
<protein>
    <submittedName>
        <fullName evidence="1">Uncharacterized protein</fullName>
    </submittedName>
</protein>
<proteinExistence type="predicted"/>
<sequence>MPSGDRGADWHTVNSAAPWEGHVIDVLSAGPLIVVHTDLAVTDTVTAAQICQGGHVYLQTVGAPTASVWVYSGRVKLAESKNGAPCQTSL</sequence>
<evidence type="ECO:0000313" key="2">
    <source>
        <dbReference type="Proteomes" id="UP001143480"/>
    </source>
</evidence>
<reference evidence="1" key="1">
    <citation type="journal article" date="2014" name="Int. J. Syst. Evol. Microbiol.">
        <title>Complete genome sequence of Corynebacterium casei LMG S-19264T (=DSM 44701T), isolated from a smear-ripened cheese.</title>
        <authorList>
            <consortium name="US DOE Joint Genome Institute (JGI-PGF)"/>
            <person name="Walter F."/>
            <person name="Albersmeier A."/>
            <person name="Kalinowski J."/>
            <person name="Ruckert C."/>
        </authorList>
    </citation>
    <scope>NUCLEOTIDE SEQUENCE</scope>
    <source>
        <strain evidence="1">VKM Ac-1321</strain>
    </source>
</reference>
<dbReference type="AlphaFoldDB" id="A0A9W6KDS5"/>
<dbReference type="EMBL" id="BSFP01000002">
    <property type="protein sequence ID" value="GLK98784.1"/>
    <property type="molecule type" value="Genomic_DNA"/>
</dbReference>
<keyword evidence="2" id="KW-1185">Reference proteome</keyword>
<reference evidence="1" key="2">
    <citation type="submission" date="2023-01" db="EMBL/GenBank/DDBJ databases">
        <authorList>
            <person name="Sun Q."/>
            <person name="Evtushenko L."/>
        </authorList>
    </citation>
    <scope>NUCLEOTIDE SEQUENCE</scope>
    <source>
        <strain evidence="1">VKM Ac-1321</strain>
    </source>
</reference>
<name>A0A9W6KDS5_9ACTN</name>
<comment type="caution">
    <text evidence="1">The sequence shown here is derived from an EMBL/GenBank/DDBJ whole genome shotgun (WGS) entry which is preliminary data.</text>
</comment>
<gene>
    <name evidence="1" type="ORF">GCM10017581_005250</name>
</gene>
<accession>A0A9W6KDS5</accession>